<proteinExistence type="predicted"/>
<dbReference type="CDD" id="cd00383">
    <property type="entry name" value="trans_reg_C"/>
    <property type="match status" value="1"/>
</dbReference>
<dbReference type="InterPro" id="IPR036388">
    <property type="entry name" value="WH-like_DNA-bd_sf"/>
</dbReference>
<dbReference type="AlphaFoldDB" id="A0A9X3JEU7"/>
<dbReference type="Pfam" id="PF00072">
    <property type="entry name" value="Response_reg"/>
    <property type="match status" value="1"/>
</dbReference>
<dbReference type="SUPFAM" id="SSF52172">
    <property type="entry name" value="CheY-like"/>
    <property type="match status" value="1"/>
</dbReference>
<feature type="region of interest" description="Disordered" evidence="9">
    <location>
        <begin position="124"/>
        <end position="153"/>
    </location>
</feature>
<feature type="modified residue" description="4-aspartylphosphate" evidence="7">
    <location>
        <position position="52"/>
    </location>
</feature>
<keyword evidence="4 8" id="KW-0238">DNA-binding</keyword>
<dbReference type="SUPFAM" id="SSF46894">
    <property type="entry name" value="C-terminal effector domain of the bipartite response regulators"/>
    <property type="match status" value="1"/>
</dbReference>
<evidence type="ECO:0000256" key="4">
    <source>
        <dbReference type="ARBA" id="ARBA00023125"/>
    </source>
</evidence>
<evidence type="ECO:0000256" key="2">
    <source>
        <dbReference type="ARBA" id="ARBA00023012"/>
    </source>
</evidence>
<keyword evidence="1 7" id="KW-0597">Phosphoprotein</keyword>
<comment type="caution">
    <text evidence="12">The sequence shown here is derived from an EMBL/GenBank/DDBJ whole genome shotgun (WGS) entry which is preliminary data.</text>
</comment>
<evidence type="ECO:0000256" key="8">
    <source>
        <dbReference type="PROSITE-ProRule" id="PRU01091"/>
    </source>
</evidence>
<evidence type="ECO:0000256" key="7">
    <source>
        <dbReference type="PROSITE-ProRule" id="PRU00169"/>
    </source>
</evidence>
<dbReference type="Gene3D" id="6.10.250.690">
    <property type="match status" value="1"/>
</dbReference>
<dbReference type="GO" id="GO:0032993">
    <property type="term" value="C:protein-DNA complex"/>
    <property type="evidence" value="ECO:0007669"/>
    <property type="project" value="TreeGrafter"/>
</dbReference>
<feature type="DNA-binding region" description="OmpR/PhoB-type" evidence="8">
    <location>
        <begin position="156"/>
        <end position="255"/>
    </location>
</feature>
<dbReference type="PROSITE" id="PS51755">
    <property type="entry name" value="OMPR_PHOB"/>
    <property type="match status" value="1"/>
</dbReference>
<feature type="compositionally biased region" description="Basic and acidic residues" evidence="9">
    <location>
        <begin position="143"/>
        <end position="153"/>
    </location>
</feature>
<evidence type="ECO:0000256" key="5">
    <source>
        <dbReference type="ARBA" id="ARBA00023159"/>
    </source>
</evidence>
<accession>A0A9X3JEU7</accession>
<keyword evidence="6" id="KW-0804">Transcription</keyword>
<dbReference type="Pfam" id="PF00486">
    <property type="entry name" value="Trans_reg_C"/>
    <property type="match status" value="1"/>
</dbReference>
<evidence type="ECO:0000313" key="12">
    <source>
        <dbReference type="EMBL" id="MCZ0725787.1"/>
    </source>
</evidence>
<dbReference type="InterPro" id="IPR016032">
    <property type="entry name" value="Sig_transdc_resp-reg_C-effctor"/>
</dbReference>
<dbReference type="GO" id="GO:0000156">
    <property type="term" value="F:phosphorelay response regulator activity"/>
    <property type="evidence" value="ECO:0007669"/>
    <property type="project" value="TreeGrafter"/>
</dbReference>
<dbReference type="Gene3D" id="3.40.50.2300">
    <property type="match status" value="1"/>
</dbReference>
<evidence type="ECO:0000256" key="3">
    <source>
        <dbReference type="ARBA" id="ARBA00023015"/>
    </source>
</evidence>
<dbReference type="InterPro" id="IPR001867">
    <property type="entry name" value="OmpR/PhoB-type_DNA-bd"/>
</dbReference>
<evidence type="ECO:0000256" key="1">
    <source>
        <dbReference type="ARBA" id="ARBA00022553"/>
    </source>
</evidence>
<dbReference type="FunFam" id="3.40.50.2300:FF:000001">
    <property type="entry name" value="DNA-binding response regulator PhoB"/>
    <property type="match status" value="1"/>
</dbReference>
<dbReference type="PANTHER" id="PTHR48111">
    <property type="entry name" value="REGULATOR OF RPOS"/>
    <property type="match status" value="1"/>
</dbReference>
<name>A0A9X3JEU7_9LACT</name>
<dbReference type="InterPro" id="IPR039420">
    <property type="entry name" value="WalR-like"/>
</dbReference>
<gene>
    <name evidence="12" type="ORF">OW157_04275</name>
</gene>
<evidence type="ECO:0000256" key="6">
    <source>
        <dbReference type="ARBA" id="ARBA00023163"/>
    </source>
</evidence>
<reference evidence="12" key="1">
    <citation type="submission" date="2022-12" db="EMBL/GenBank/DDBJ databases">
        <title>Description and comparative metabolic analysis of Aerococcus sp. nov., isolated from the feces of a pig.</title>
        <authorList>
            <person name="Chang Y.-H."/>
        </authorList>
    </citation>
    <scope>NUCLEOTIDE SEQUENCE</scope>
    <source>
        <strain evidence="12">YH-aer222</strain>
    </source>
</reference>
<keyword evidence="13" id="KW-1185">Reference proteome</keyword>
<dbReference type="RefSeq" id="WP_268752097.1">
    <property type="nucleotide sequence ID" value="NZ_JAPRFQ010000001.1"/>
</dbReference>
<dbReference type="GO" id="GO:0000976">
    <property type="term" value="F:transcription cis-regulatory region binding"/>
    <property type="evidence" value="ECO:0007669"/>
    <property type="project" value="TreeGrafter"/>
</dbReference>
<evidence type="ECO:0000256" key="9">
    <source>
        <dbReference type="SAM" id="MobiDB-lite"/>
    </source>
</evidence>
<feature type="domain" description="OmpR/PhoB-type" evidence="11">
    <location>
        <begin position="156"/>
        <end position="255"/>
    </location>
</feature>
<dbReference type="GO" id="GO:0006355">
    <property type="term" value="P:regulation of DNA-templated transcription"/>
    <property type="evidence" value="ECO:0007669"/>
    <property type="project" value="InterPro"/>
</dbReference>
<keyword evidence="2" id="KW-0902">Two-component regulatory system</keyword>
<dbReference type="GO" id="GO:0005829">
    <property type="term" value="C:cytosol"/>
    <property type="evidence" value="ECO:0007669"/>
    <property type="project" value="TreeGrafter"/>
</dbReference>
<protein>
    <submittedName>
        <fullName evidence="12">Response regulator transcription factor</fullName>
    </submittedName>
</protein>
<dbReference type="EMBL" id="JAPRFR010000001">
    <property type="protein sequence ID" value="MCZ0725787.1"/>
    <property type="molecule type" value="Genomic_DNA"/>
</dbReference>
<keyword evidence="5" id="KW-0010">Activator</keyword>
<dbReference type="Gene3D" id="1.10.10.10">
    <property type="entry name" value="Winged helix-like DNA-binding domain superfamily/Winged helix DNA-binding domain"/>
    <property type="match status" value="1"/>
</dbReference>
<dbReference type="Proteomes" id="UP001146670">
    <property type="component" value="Unassembled WGS sequence"/>
</dbReference>
<dbReference type="PANTHER" id="PTHR48111:SF73">
    <property type="entry name" value="ALKALINE PHOSPHATASE SYNTHESIS TRANSCRIPTIONAL REGULATORY PROTEIN PHOP"/>
    <property type="match status" value="1"/>
</dbReference>
<sequence>MKRVLVVDDEQSIRTLLTFNLEKAGYEVASAEDGETALDLIRSKSFDFIILDLMLPKLDGMEVCKKARQEKIETPILMLTAKDDELEKIIGLELGADDYMTKPFNNREVLARMKAILRRYEKHQISEPEKDSKESLESPAEETIERSRPKPAADDDSVIVVGDIEIYLNDFEVLVRGKSIEMTPKEFELLAYMAKRINRTLSRDQLLQKIWRFDYTGETRIVDVHISHLREKIEEDTKKPKYITTVRGFGYKFEEPN</sequence>
<evidence type="ECO:0000259" key="11">
    <source>
        <dbReference type="PROSITE" id="PS51755"/>
    </source>
</evidence>
<feature type="compositionally biased region" description="Basic and acidic residues" evidence="9">
    <location>
        <begin position="124"/>
        <end position="136"/>
    </location>
</feature>
<dbReference type="PROSITE" id="PS50110">
    <property type="entry name" value="RESPONSE_REGULATORY"/>
    <property type="match status" value="1"/>
</dbReference>
<dbReference type="SMART" id="SM00862">
    <property type="entry name" value="Trans_reg_C"/>
    <property type="match status" value="1"/>
</dbReference>
<dbReference type="InterPro" id="IPR011006">
    <property type="entry name" value="CheY-like_superfamily"/>
</dbReference>
<keyword evidence="3" id="KW-0805">Transcription regulation</keyword>
<dbReference type="InterPro" id="IPR001789">
    <property type="entry name" value="Sig_transdc_resp-reg_receiver"/>
</dbReference>
<organism evidence="12 13">
    <name type="scientific">Aerococcus kribbianus</name>
    <dbReference type="NCBI Taxonomy" id="2999064"/>
    <lineage>
        <taxon>Bacteria</taxon>
        <taxon>Bacillati</taxon>
        <taxon>Bacillota</taxon>
        <taxon>Bacilli</taxon>
        <taxon>Lactobacillales</taxon>
        <taxon>Aerococcaceae</taxon>
        <taxon>Aerococcus</taxon>
    </lineage>
</organism>
<dbReference type="SMART" id="SM00448">
    <property type="entry name" value="REC"/>
    <property type="match status" value="1"/>
</dbReference>
<evidence type="ECO:0000259" key="10">
    <source>
        <dbReference type="PROSITE" id="PS50110"/>
    </source>
</evidence>
<dbReference type="FunFam" id="1.10.10.10:FF:000018">
    <property type="entry name" value="DNA-binding response regulator ResD"/>
    <property type="match status" value="1"/>
</dbReference>
<evidence type="ECO:0000313" key="13">
    <source>
        <dbReference type="Proteomes" id="UP001146670"/>
    </source>
</evidence>
<feature type="domain" description="Response regulatory" evidence="10">
    <location>
        <begin position="3"/>
        <end position="117"/>
    </location>
</feature>